<name>A0A9D1JZE4_9FIRM</name>
<dbReference type="AlphaFoldDB" id="A0A9D1JZE4"/>
<comment type="caution">
    <text evidence="1">The sequence shown here is derived from an EMBL/GenBank/DDBJ whole genome shotgun (WGS) entry which is preliminary data.</text>
</comment>
<dbReference type="Gene3D" id="1.10.10.60">
    <property type="entry name" value="Homeodomain-like"/>
    <property type="match status" value="1"/>
</dbReference>
<accession>A0A9D1JZE4</accession>
<dbReference type="EMBL" id="DVJP01000047">
    <property type="protein sequence ID" value="HIS76539.1"/>
    <property type="molecule type" value="Genomic_DNA"/>
</dbReference>
<organism evidence="1 2">
    <name type="scientific">Candidatus Merdivicinus excrementipullorum</name>
    <dbReference type="NCBI Taxonomy" id="2840867"/>
    <lineage>
        <taxon>Bacteria</taxon>
        <taxon>Bacillati</taxon>
        <taxon>Bacillota</taxon>
        <taxon>Clostridia</taxon>
        <taxon>Eubacteriales</taxon>
        <taxon>Oscillospiraceae</taxon>
        <taxon>Oscillospiraceae incertae sedis</taxon>
        <taxon>Candidatus Merdivicinus</taxon>
    </lineage>
</organism>
<gene>
    <name evidence="1" type="ORF">IAB51_06975</name>
</gene>
<proteinExistence type="predicted"/>
<evidence type="ECO:0000313" key="2">
    <source>
        <dbReference type="Proteomes" id="UP000824002"/>
    </source>
</evidence>
<evidence type="ECO:0000313" key="1">
    <source>
        <dbReference type="EMBL" id="HIS76539.1"/>
    </source>
</evidence>
<sequence length="108" mass="11628">MSKNSLAKQRKAAAVLSGVAQEELVKKAAEASGVSEDTLCGWLADGGFREQFRNLADRESDAERGAVWRSLVEQCAQGNLAAIKLYFELKDGDVKKSGRGGVKIVDDI</sequence>
<protein>
    <submittedName>
        <fullName evidence="1">Uncharacterized protein</fullName>
    </submittedName>
</protein>
<reference evidence="1" key="1">
    <citation type="submission" date="2020-10" db="EMBL/GenBank/DDBJ databases">
        <authorList>
            <person name="Gilroy R."/>
        </authorList>
    </citation>
    <scope>NUCLEOTIDE SEQUENCE</scope>
    <source>
        <strain evidence="1">CHK199-13235</strain>
    </source>
</reference>
<dbReference type="Proteomes" id="UP000824002">
    <property type="component" value="Unassembled WGS sequence"/>
</dbReference>
<reference evidence="1" key="2">
    <citation type="journal article" date="2021" name="PeerJ">
        <title>Extensive microbial diversity within the chicken gut microbiome revealed by metagenomics and culture.</title>
        <authorList>
            <person name="Gilroy R."/>
            <person name="Ravi A."/>
            <person name="Getino M."/>
            <person name="Pursley I."/>
            <person name="Horton D.L."/>
            <person name="Alikhan N.F."/>
            <person name="Baker D."/>
            <person name="Gharbi K."/>
            <person name="Hall N."/>
            <person name="Watson M."/>
            <person name="Adriaenssens E.M."/>
            <person name="Foster-Nyarko E."/>
            <person name="Jarju S."/>
            <person name="Secka A."/>
            <person name="Antonio M."/>
            <person name="Oren A."/>
            <person name="Chaudhuri R.R."/>
            <person name="La Ragione R."/>
            <person name="Hildebrand F."/>
            <person name="Pallen M.J."/>
        </authorList>
    </citation>
    <scope>NUCLEOTIDE SEQUENCE</scope>
    <source>
        <strain evidence="1">CHK199-13235</strain>
    </source>
</reference>